<evidence type="ECO:0000313" key="1">
    <source>
        <dbReference type="EMBL" id="MCV7380491.1"/>
    </source>
</evidence>
<proteinExistence type="predicted"/>
<reference evidence="1" key="2">
    <citation type="journal article" date="2022" name="BMC Genomics">
        <title>Comparative genome analysis of mycobacteria focusing on tRNA and non-coding RNA.</title>
        <authorList>
            <person name="Behra P.R.K."/>
            <person name="Pettersson B.M.F."/>
            <person name="Ramesh M."/>
            <person name="Das S."/>
            <person name="Dasgupta S."/>
            <person name="Kirsebom L.A."/>
        </authorList>
    </citation>
    <scope>NUCLEOTIDE SEQUENCE</scope>
    <source>
        <strain evidence="1">CCUG 55640</strain>
    </source>
</reference>
<evidence type="ECO:0000313" key="2">
    <source>
        <dbReference type="Proteomes" id="UP001141650"/>
    </source>
</evidence>
<comment type="caution">
    <text evidence="1">The sequence shown here is derived from an EMBL/GenBank/DDBJ whole genome shotgun (WGS) entry which is preliminary data.</text>
</comment>
<name>A0AA41XQE8_9MYCO</name>
<reference evidence="1" key="1">
    <citation type="submission" date="2020-07" db="EMBL/GenBank/DDBJ databases">
        <authorList>
            <person name="Pettersson B.M.F."/>
            <person name="Behra P.R.K."/>
            <person name="Ramesh M."/>
            <person name="Das S."/>
            <person name="Dasgupta S."/>
            <person name="Kirsebom L.A."/>
        </authorList>
    </citation>
    <scope>NUCLEOTIDE SEQUENCE</scope>
    <source>
        <strain evidence="1">CCUG 55640</strain>
    </source>
</reference>
<dbReference type="EMBL" id="JACKVH010000017">
    <property type="protein sequence ID" value="MCV7380491.1"/>
    <property type="molecule type" value="Genomic_DNA"/>
</dbReference>
<organism evidence="1 2">
    <name type="scientific">Mycobacterium alsense</name>
    <dbReference type="NCBI Taxonomy" id="324058"/>
    <lineage>
        <taxon>Bacteria</taxon>
        <taxon>Bacillati</taxon>
        <taxon>Actinomycetota</taxon>
        <taxon>Actinomycetes</taxon>
        <taxon>Mycobacteriales</taxon>
        <taxon>Mycobacteriaceae</taxon>
        <taxon>Mycobacterium</taxon>
    </lineage>
</organism>
<protein>
    <submittedName>
        <fullName evidence="1">Uncharacterized protein</fullName>
    </submittedName>
</protein>
<gene>
    <name evidence="1" type="ORF">H7K38_17775</name>
</gene>
<accession>A0AA41XQE8</accession>
<sequence>MTQVDVLGDPQRGRQWVDHEGVRWRWRGAWEWFNPVTTRWVESKRPKVVGRGPFTPVS</sequence>
<dbReference type="AlphaFoldDB" id="A0AA41XQE8"/>
<dbReference type="RefSeq" id="WP_158086768.1">
    <property type="nucleotide sequence ID" value="NZ_JACKVH010000017.1"/>
</dbReference>
<dbReference type="Proteomes" id="UP001141650">
    <property type="component" value="Unassembled WGS sequence"/>
</dbReference>